<evidence type="ECO:0000313" key="1">
    <source>
        <dbReference type="EMBL" id="KAI5668939.1"/>
    </source>
</evidence>
<proteinExistence type="predicted"/>
<sequence length="173" mass="19681">MKKELGHILEDISLSLSLNLSSLCYEVSLEELKSLLDSHNFKVRLTGDMCIIAFEGNLFLLMLSMKNFLSSHLSLEDPYMSSSVMFYPSYCGFGNLDETFLVELNFVGFEFGFDRNSLQHVCTITSLRGKRHTTEFKGQDESVGGKLILCYGDLMMSFSSNLFLFYLVFSFKS</sequence>
<comment type="caution">
    <text evidence="1">The sequence shown here is derived from an EMBL/GenBank/DDBJ whole genome shotgun (WGS) entry which is preliminary data.</text>
</comment>
<organism evidence="1 2">
    <name type="scientific">Catharanthus roseus</name>
    <name type="common">Madagascar periwinkle</name>
    <name type="synonym">Vinca rosea</name>
    <dbReference type="NCBI Taxonomy" id="4058"/>
    <lineage>
        <taxon>Eukaryota</taxon>
        <taxon>Viridiplantae</taxon>
        <taxon>Streptophyta</taxon>
        <taxon>Embryophyta</taxon>
        <taxon>Tracheophyta</taxon>
        <taxon>Spermatophyta</taxon>
        <taxon>Magnoliopsida</taxon>
        <taxon>eudicotyledons</taxon>
        <taxon>Gunneridae</taxon>
        <taxon>Pentapetalae</taxon>
        <taxon>asterids</taxon>
        <taxon>lamiids</taxon>
        <taxon>Gentianales</taxon>
        <taxon>Apocynaceae</taxon>
        <taxon>Rauvolfioideae</taxon>
        <taxon>Vinceae</taxon>
        <taxon>Catharanthinae</taxon>
        <taxon>Catharanthus</taxon>
    </lineage>
</organism>
<reference evidence="2" key="1">
    <citation type="journal article" date="2023" name="Nat. Plants">
        <title>Single-cell RNA sequencing provides a high-resolution roadmap for understanding the multicellular compartmentation of specialized metabolism.</title>
        <authorList>
            <person name="Sun S."/>
            <person name="Shen X."/>
            <person name="Li Y."/>
            <person name="Li Y."/>
            <person name="Wang S."/>
            <person name="Li R."/>
            <person name="Zhang H."/>
            <person name="Shen G."/>
            <person name="Guo B."/>
            <person name="Wei J."/>
            <person name="Xu J."/>
            <person name="St-Pierre B."/>
            <person name="Chen S."/>
            <person name="Sun C."/>
        </authorList>
    </citation>
    <scope>NUCLEOTIDE SEQUENCE [LARGE SCALE GENOMIC DNA]</scope>
</reference>
<name>A0ACC0B8L9_CATRO</name>
<gene>
    <name evidence="1" type="ORF">M9H77_18792</name>
</gene>
<dbReference type="Proteomes" id="UP001060085">
    <property type="component" value="Linkage Group LG04"/>
</dbReference>
<accession>A0ACC0B8L9</accession>
<keyword evidence="2" id="KW-1185">Reference proteome</keyword>
<dbReference type="EMBL" id="CM044704">
    <property type="protein sequence ID" value="KAI5668939.1"/>
    <property type="molecule type" value="Genomic_DNA"/>
</dbReference>
<protein>
    <submittedName>
        <fullName evidence="1">Uncharacterized protein</fullName>
    </submittedName>
</protein>
<evidence type="ECO:0000313" key="2">
    <source>
        <dbReference type="Proteomes" id="UP001060085"/>
    </source>
</evidence>